<proteinExistence type="predicted"/>
<accession>A0A644YZI2</accession>
<dbReference type="AlphaFoldDB" id="A0A644YZI2"/>
<protein>
    <submittedName>
        <fullName evidence="1">Uncharacterized protein</fullName>
    </submittedName>
</protein>
<organism evidence="1">
    <name type="scientific">bioreactor metagenome</name>
    <dbReference type="NCBI Taxonomy" id="1076179"/>
    <lineage>
        <taxon>unclassified sequences</taxon>
        <taxon>metagenomes</taxon>
        <taxon>ecological metagenomes</taxon>
    </lineage>
</organism>
<gene>
    <name evidence="1" type="ORF">SDC9_78450</name>
</gene>
<comment type="caution">
    <text evidence="1">The sequence shown here is derived from an EMBL/GenBank/DDBJ whole genome shotgun (WGS) entry which is preliminary data.</text>
</comment>
<dbReference type="EMBL" id="VSSQ01006206">
    <property type="protein sequence ID" value="MPM31893.1"/>
    <property type="molecule type" value="Genomic_DNA"/>
</dbReference>
<evidence type="ECO:0000313" key="1">
    <source>
        <dbReference type="EMBL" id="MPM31893.1"/>
    </source>
</evidence>
<sequence>MESKRIGSLVYRNTSVNNNLYRYRHDRRRLYGHRDGDPDREPIADCDSDCNARRDLRRTKFNDSCQRSEHLCMESERSRSLVYRNTSHNNNLYRYRHDRRRLYRHRHRDADC</sequence>
<name>A0A644YZI2_9ZZZZ</name>
<reference evidence="1" key="1">
    <citation type="submission" date="2019-08" db="EMBL/GenBank/DDBJ databases">
        <authorList>
            <person name="Kucharzyk K."/>
            <person name="Murdoch R.W."/>
            <person name="Higgins S."/>
            <person name="Loffler F."/>
        </authorList>
    </citation>
    <scope>NUCLEOTIDE SEQUENCE</scope>
</reference>